<feature type="region of interest" description="Disordered" evidence="7">
    <location>
        <begin position="809"/>
        <end position="856"/>
    </location>
</feature>
<evidence type="ECO:0000313" key="12">
    <source>
        <dbReference type="Proteomes" id="UP001141327"/>
    </source>
</evidence>
<dbReference type="PROSITE" id="PS50076">
    <property type="entry name" value="DNAJ_2"/>
    <property type="match status" value="1"/>
</dbReference>
<comment type="similarity">
    <text evidence="2">Belongs to the RER1 family.</text>
</comment>
<evidence type="ECO:0000313" key="11">
    <source>
        <dbReference type="EMBL" id="KAJ4457355.1"/>
    </source>
</evidence>
<evidence type="ECO:0000256" key="6">
    <source>
        <dbReference type="SAM" id="Coils"/>
    </source>
</evidence>
<dbReference type="SUPFAM" id="SSF46565">
    <property type="entry name" value="Chaperone J-domain"/>
    <property type="match status" value="1"/>
</dbReference>
<feature type="compositionally biased region" description="Basic and acidic residues" evidence="7">
    <location>
        <begin position="809"/>
        <end position="819"/>
    </location>
</feature>
<dbReference type="InterPro" id="IPR054076">
    <property type="entry name" value="ZUO1-like_ZHD"/>
</dbReference>
<reference evidence="11" key="1">
    <citation type="journal article" date="2022" name="bioRxiv">
        <title>Genomics of Preaxostyla Flagellates Illuminates Evolutionary Transitions and the Path Towards Mitochondrial Loss.</title>
        <authorList>
            <person name="Novak L.V.F."/>
            <person name="Treitli S.C."/>
            <person name="Pyrih J."/>
            <person name="Halakuc P."/>
            <person name="Pipaliya S.V."/>
            <person name="Vacek V."/>
            <person name="Brzon O."/>
            <person name="Soukal P."/>
            <person name="Eme L."/>
            <person name="Dacks J.B."/>
            <person name="Karnkowska A."/>
            <person name="Elias M."/>
            <person name="Hampl V."/>
        </authorList>
    </citation>
    <scope>NUCLEOTIDE SEQUENCE</scope>
    <source>
        <strain evidence="11">RCP-MX</strain>
    </source>
</reference>
<dbReference type="Proteomes" id="UP001141327">
    <property type="component" value="Unassembled WGS sequence"/>
</dbReference>
<feature type="domain" description="Myb-like" evidence="10">
    <location>
        <begin position="855"/>
        <end position="902"/>
    </location>
</feature>
<feature type="domain" description="J" evidence="9">
    <location>
        <begin position="433"/>
        <end position="522"/>
    </location>
</feature>
<feature type="compositionally biased region" description="Low complexity" evidence="7">
    <location>
        <begin position="1018"/>
        <end position="1039"/>
    </location>
</feature>
<dbReference type="CDD" id="cd06257">
    <property type="entry name" value="DnaJ"/>
    <property type="match status" value="1"/>
</dbReference>
<dbReference type="InterPro" id="IPR009057">
    <property type="entry name" value="Homeodomain-like_sf"/>
</dbReference>
<keyword evidence="6" id="KW-0175">Coiled coil</keyword>
<proteinExistence type="inferred from homology"/>
<dbReference type="Gene3D" id="1.10.10.60">
    <property type="entry name" value="Homeodomain-like"/>
    <property type="match status" value="1"/>
</dbReference>
<evidence type="ECO:0000256" key="8">
    <source>
        <dbReference type="SAM" id="Phobius"/>
    </source>
</evidence>
<evidence type="ECO:0000259" key="9">
    <source>
        <dbReference type="PROSITE" id="PS50076"/>
    </source>
</evidence>
<feature type="compositionally biased region" description="Low complexity" evidence="7">
    <location>
        <begin position="1047"/>
        <end position="1061"/>
    </location>
</feature>
<comment type="subcellular location">
    <subcellularLocation>
        <location evidence="1">Membrane</location>
        <topology evidence="1">Multi-pass membrane protein</topology>
    </subcellularLocation>
</comment>
<evidence type="ECO:0000256" key="5">
    <source>
        <dbReference type="ARBA" id="ARBA00023136"/>
    </source>
</evidence>
<dbReference type="Pfam" id="PF23082">
    <property type="entry name" value="Myb_DNA-binding_2"/>
    <property type="match status" value="1"/>
</dbReference>
<dbReference type="CDD" id="cd00167">
    <property type="entry name" value="SANT"/>
    <property type="match status" value="1"/>
</dbReference>
<feature type="compositionally biased region" description="Low complexity" evidence="7">
    <location>
        <begin position="395"/>
        <end position="414"/>
    </location>
</feature>
<feature type="transmembrane region" description="Helical" evidence="8">
    <location>
        <begin position="488"/>
        <end position="509"/>
    </location>
</feature>
<organism evidence="11 12">
    <name type="scientific">Paratrimastix pyriformis</name>
    <dbReference type="NCBI Taxonomy" id="342808"/>
    <lineage>
        <taxon>Eukaryota</taxon>
        <taxon>Metamonada</taxon>
        <taxon>Preaxostyla</taxon>
        <taxon>Paratrimastigidae</taxon>
        <taxon>Paratrimastix</taxon>
    </lineage>
</organism>
<dbReference type="Pfam" id="PF03248">
    <property type="entry name" value="Rer1"/>
    <property type="match status" value="1"/>
</dbReference>
<accession>A0ABQ8UIU4</accession>
<dbReference type="InterPro" id="IPR044634">
    <property type="entry name" value="Zuotin/DnaJC2"/>
</dbReference>
<dbReference type="PANTHER" id="PTHR43999">
    <property type="entry name" value="DNAJ HOMOLOG SUBFAMILY C MEMBER 2"/>
    <property type="match status" value="1"/>
</dbReference>
<feature type="compositionally biased region" description="Pro residues" evidence="7">
    <location>
        <begin position="978"/>
        <end position="989"/>
    </location>
</feature>
<evidence type="ECO:0000256" key="1">
    <source>
        <dbReference type="ARBA" id="ARBA00004141"/>
    </source>
</evidence>
<feature type="region of interest" description="Disordered" evidence="7">
    <location>
        <begin position="340"/>
        <end position="360"/>
    </location>
</feature>
<feature type="region of interest" description="Disordered" evidence="7">
    <location>
        <begin position="238"/>
        <end position="272"/>
    </location>
</feature>
<dbReference type="InterPro" id="IPR001623">
    <property type="entry name" value="DnaJ_domain"/>
</dbReference>
<dbReference type="Pfam" id="PF21884">
    <property type="entry name" value="ZUO1-like_ZHD"/>
    <property type="match status" value="1"/>
</dbReference>
<keyword evidence="4 8" id="KW-1133">Transmembrane helix</keyword>
<dbReference type="EMBL" id="JAPMOS010000048">
    <property type="protein sequence ID" value="KAJ4457355.1"/>
    <property type="molecule type" value="Genomic_DNA"/>
</dbReference>
<evidence type="ECO:0000256" key="3">
    <source>
        <dbReference type="ARBA" id="ARBA00022692"/>
    </source>
</evidence>
<feature type="transmembrane region" description="Helical" evidence="8">
    <location>
        <begin position="38"/>
        <end position="55"/>
    </location>
</feature>
<dbReference type="PROSITE" id="PS50090">
    <property type="entry name" value="MYB_LIKE"/>
    <property type="match status" value="1"/>
</dbReference>
<dbReference type="SUPFAM" id="SSF46689">
    <property type="entry name" value="Homeodomain-like"/>
    <property type="match status" value="1"/>
</dbReference>
<dbReference type="SMART" id="SM00717">
    <property type="entry name" value="SANT"/>
    <property type="match status" value="2"/>
</dbReference>
<dbReference type="InterPro" id="IPR004932">
    <property type="entry name" value="Rer1"/>
</dbReference>
<keyword evidence="12" id="KW-1185">Reference proteome</keyword>
<protein>
    <submittedName>
        <fullName evidence="11">DnaJ subfamily C member 2</fullName>
    </submittedName>
</protein>
<dbReference type="InterPro" id="IPR001005">
    <property type="entry name" value="SANT/Myb"/>
</dbReference>
<feature type="compositionally biased region" description="Low complexity" evidence="7">
    <location>
        <begin position="820"/>
        <end position="847"/>
    </location>
</feature>
<feature type="transmembrane region" description="Helical" evidence="8">
    <location>
        <begin position="142"/>
        <end position="158"/>
    </location>
</feature>
<dbReference type="SMART" id="SM00271">
    <property type="entry name" value="DnaJ"/>
    <property type="match status" value="1"/>
</dbReference>
<evidence type="ECO:0000256" key="4">
    <source>
        <dbReference type="ARBA" id="ARBA00022989"/>
    </source>
</evidence>
<dbReference type="Gene3D" id="1.10.287.110">
    <property type="entry name" value="DnaJ domain"/>
    <property type="match status" value="1"/>
</dbReference>
<comment type="caution">
    <text evidence="11">The sequence shown here is derived from an EMBL/GenBank/DDBJ whole genome shotgun (WGS) entry which is preliminary data.</text>
</comment>
<feature type="coiled-coil region" evidence="6">
    <location>
        <begin position="667"/>
        <end position="745"/>
    </location>
</feature>
<gene>
    <name evidence="11" type="ORF">PAPYR_7162</name>
</gene>
<evidence type="ECO:0000259" key="10">
    <source>
        <dbReference type="PROSITE" id="PS50090"/>
    </source>
</evidence>
<feature type="compositionally biased region" description="Low complexity" evidence="7">
    <location>
        <begin position="944"/>
        <end position="977"/>
    </location>
</feature>
<dbReference type="InterPro" id="IPR036869">
    <property type="entry name" value="J_dom_sf"/>
</dbReference>
<feature type="region of interest" description="Disordered" evidence="7">
    <location>
        <begin position="374"/>
        <end position="416"/>
    </location>
</feature>
<dbReference type="Pfam" id="PF00226">
    <property type="entry name" value="DnaJ"/>
    <property type="match status" value="1"/>
</dbReference>
<feature type="region of interest" description="Disordered" evidence="7">
    <location>
        <begin position="944"/>
        <end position="1101"/>
    </location>
</feature>
<feature type="compositionally biased region" description="Pro residues" evidence="7">
    <location>
        <begin position="1006"/>
        <end position="1017"/>
    </location>
</feature>
<evidence type="ECO:0000256" key="2">
    <source>
        <dbReference type="ARBA" id="ARBA00006070"/>
    </source>
</evidence>
<keyword evidence="3 8" id="KW-0812">Transmembrane</keyword>
<evidence type="ECO:0000256" key="7">
    <source>
        <dbReference type="SAM" id="MobiDB-lite"/>
    </source>
</evidence>
<feature type="compositionally biased region" description="Pro residues" evidence="7">
    <location>
        <begin position="250"/>
        <end position="272"/>
    </location>
</feature>
<sequence length="1146" mass="125125">MNDQIRLKFQVAQSYLKLARAKTLQLYAASTQNLANRWAIFGLLFVTYFMRVFWLSPGWELTTYFVSIYLLTQFVDFLAPRDDPDLNGADAAAFLPNFGDDDPDAKPFYRRLPEYKFWQNCMVALLIAHASCSVWFTDWPVYWPLLVMYFLVVLVTTMQKRIRHMIKYHYLPFTMKKSWQHHTEAAPTADRDLSMTAASAPGGMPPSHMWAQPTAVLAPRGALPLNVSASSAFSPATVSANYPSESSSPPVHPPPPTTPVLPSPLPPSPPAVPEEASNIAGIVPLTQDRQMSSITRKNRLLCSAQQLGVQCDGVNNVASMSTPFQRLIEPAGHAFEDFFRDLNSGDFEPPQDEEDPPDNPIACFFAKLAEQQASSTAAPKKSARSSRTPPPSRPAPGSASSAGGPSASGSSAGGQHPPVYGTSFRSIIKDDFDLYEVLELGHVGELATPDEVRKAYRRLALKYHPDKLAPGSDDVDITKKFRQINEAVFTDLVSLFWMIVCTAAAFQVLSDPFLRRQYDSVQPFDDRVPTERQAAESVGMVFDDNGPSACPDMEGPALAKAWDGFSRLFDGVFRRNARWSVDRAVPPLGDLATTREDVEAFYSFWRTFRSWREFPSDEELNVEQASSRDERRWMERQNIRIRAKQRRTELQRISRLVDTASQYDPRLRRWQQEDEKARAEAAKARLAERLRVEAEERAAKQHDKELLERQQQAILAEQAQKKKEKKAQKADLRKARARLRAACQQMRSPAFDADSVEILCSELPVERLDALAQAVESLRAPAAAAATAAPAGPIDPTRVRQIEQEFRAEVDQQRERERAAQQSQEAQRAQEAQQRAAAQQAAAAAEESLPESGKPWSLDEVDLLNKAIKKYPAGTRQRWGLVAQNVRTRTEQQCIAKTRELATSGGHVSSSAALAQFLKYTHSDATAAAAAVTTVPAGANPGPLPKAPASAAPTPVVSPTPVILTPTATPSTAAAPHPKSPAPQPPPAPVSTAPVILTRATSTPGSKPPSPAPPPVSTTPTPVIITRAAAPAPAAKPTAPKQPPPQAARSPSASPASSPRLPAKPLPAPAKAAAAHPPAAPAGEAGGLGGPEWTAEEQRALELGLREFPASMGPERSECIERFKELARFFKQQQQAKAAAAAAKSS</sequence>
<name>A0ABQ8UIU4_9EUKA</name>
<keyword evidence="5 8" id="KW-0472">Membrane</keyword>
<dbReference type="PANTHER" id="PTHR43999:SF1">
    <property type="entry name" value="DNAJ HOMOLOG SUBFAMILY C MEMBER 2"/>
    <property type="match status" value="1"/>
</dbReference>